<reference evidence="2 3" key="1">
    <citation type="submission" date="2020-07" db="EMBL/GenBank/DDBJ databases">
        <authorList>
            <person name="Zhuang K."/>
            <person name="Ran Y."/>
        </authorList>
    </citation>
    <scope>NUCLEOTIDE SEQUENCE [LARGE SCALE GENOMIC DNA]</scope>
    <source>
        <strain evidence="2 3">WCH-YHL-001</strain>
    </source>
</reference>
<evidence type="ECO:0000256" key="1">
    <source>
        <dbReference type="SAM" id="SignalP"/>
    </source>
</evidence>
<dbReference type="Proteomes" id="UP000515512">
    <property type="component" value="Chromosome"/>
</dbReference>
<dbReference type="EMBL" id="CP059399">
    <property type="protein sequence ID" value="QLY33460.1"/>
    <property type="molecule type" value="Genomic_DNA"/>
</dbReference>
<sequence length="72" mass="7216">MKALKVTAVVGGVVGAALIGLAGPAAASTPVAHTPCTRSEMMKPDWDVNTGQPVICVSTGASGLQWVPDATR</sequence>
<feature type="chain" id="PRO_5028482808" description="Secreted protein" evidence="1">
    <location>
        <begin position="28"/>
        <end position="72"/>
    </location>
</feature>
<evidence type="ECO:0008006" key="4">
    <source>
        <dbReference type="Google" id="ProtNLM"/>
    </source>
</evidence>
<keyword evidence="1" id="KW-0732">Signal</keyword>
<dbReference type="AlphaFoldDB" id="A0A7D6ZMT6"/>
<protein>
    <recommendedName>
        <fullName evidence="4">Secreted protein</fullName>
    </recommendedName>
</protein>
<feature type="signal peptide" evidence="1">
    <location>
        <begin position="1"/>
        <end position="27"/>
    </location>
</feature>
<name>A0A7D6ZMT6_9NOCA</name>
<gene>
    <name evidence="2" type="ORF">H0264_15590</name>
</gene>
<evidence type="ECO:0000313" key="2">
    <source>
        <dbReference type="EMBL" id="QLY33460.1"/>
    </source>
</evidence>
<proteinExistence type="predicted"/>
<dbReference type="RefSeq" id="WP_181584624.1">
    <property type="nucleotide sequence ID" value="NZ_CP059399.1"/>
</dbReference>
<keyword evidence="3" id="KW-1185">Reference proteome</keyword>
<accession>A0A7D6ZMT6</accession>
<organism evidence="2 3">
    <name type="scientific">Nocardia huaxiensis</name>
    <dbReference type="NCBI Taxonomy" id="2755382"/>
    <lineage>
        <taxon>Bacteria</taxon>
        <taxon>Bacillati</taxon>
        <taxon>Actinomycetota</taxon>
        <taxon>Actinomycetes</taxon>
        <taxon>Mycobacteriales</taxon>
        <taxon>Nocardiaceae</taxon>
        <taxon>Nocardia</taxon>
    </lineage>
</organism>
<evidence type="ECO:0000313" key="3">
    <source>
        <dbReference type="Proteomes" id="UP000515512"/>
    </source>
</evidence>
<dbReference type="KEGG" id="nhu:H0264_15590"/>